<protein>
    <submittedName>
        <fullName evidence="1">Uncharacterized protein</fullName>
    </submittedName>
</protein>
<sequence length="29" mass="3283">MGHDQRVRLAIGIHSSLEIRNIPLQLDLS</sequence>
<gene>
    <name evidence="1" type="ORF">UT42_C0017G0005</name>
</gene>
<dbReference type="EMBL" id="LBWS01000017">
    <property type="protein sequence ID" value="KKR14812.1"/>
    <property type="molecule type" value="Genomic_DNA"/>
</dbReference>
<reference evidence="1 2" key="1">
    <citation type="journal article" date="2015" name="Nature">
        <title>rRNA introns, odd ribosomes, and small enigmatic genomes across a large radiation of phyla.</title>
        <authorList>
            <person name="Brown C.T."/>
            <person name="Hug L.A."/>
            <person name="Thomas B.C."/>
            <person name="Sharon I."/>
            <person name="Castelle C.J."/>
            <person name="Singh A."/>
            <person name="Wilkins M.J."/>
            <person name="Williams K.H."/>
            <person name="Banfield J.F."/>
        </authorList>
    </citation>
    <scope>NUCLEOTIDE SEQUENCE [LARGE SCALE GENOMIC DNA]</scope>
</reference>
<comment type="caution">
    <text evidence="1">The sequence shown here is derived from an EMBL/GenBank/DDBJ whole genome shotgun (WGS) entry which is preliminary data.</text>
</comment>
<dbReference type="Proteomes" id="UP000034048">
    <property type="component" value="Unassembled WGS sequence"/>
</dbReference>
<dbReference type="AlphaFoldDB" id="A0A0G0RMH0"/>
<evidence type="ECO:0000313" key="1">
    <source>
        <dbReference type="EMBL" id="KKR14812.1"/>
    </source>
</evidence>
<name>A0A0G0RMH0_9BACT</name>
<evidence type="ECO:0000313" key="2">
    <source>
        <dbReference type="Proteomes" id="UP000034048"/>
    </source>
</evidence>
<accession>A0A0G0RMH0</accession>
<organism evidence="1 2">
    <name type="scientific">Candidatus Falkowbacteria bacterium GW2011_GWA2_39_24</name>
    <dbReference type="NCBI Taxonomy" id="1618634"/>
    <lineage>
        <taxon>Bacteria</taxon>
        <taxon>Candidatus Falkowiibacteriota</taxon>
    </lineage>
</organism>
<proteinExistence type="predicted"/>